<dbReference type="STRING" id="363253.LI1180"/>
<evidence type="ECO:0000256" key="3">
    <source>
        <dbReference type="SAM" id="Phobius"/>
    </source>
</evidence>
<dbReference type="OrthoDB" id="9803495at2"/>
<proteinExistence type="inferred from homology"/>
<dbReference type="PANTHER" id="PTHR34295:SF1">
    <property type="entry name" value="BIOTIN TRANSPORTER BIOY"/>
    <property type="match status" value="1"/>
</dbReference>
<feature type="transmembrane region" description="Helical" evidence="3">
    <location>
        <begin position="12"/>
        <end position="34"/>
    </location>
</feature>
<reference evidence="4 5" key="1">
    <citation type="submission" date="2005-11" db="EMBL/GenBank/DDBJ databases">
        <title>The complete genome sequence of Lawsonia intracellularis: the causative agent of proliferative enteropathy.</title>
        <authorList>
            <person name="Kaur K."/>
            <person name="Zhang Q."/>
            <person name="Beckler D."/>
            <person name="Munir S."/>
            <person name="Li L."/>
            <person name="Kinsley K."/>
            <person name="Herron L."/>
            <person name="Peterson A."/>
            <person name="May B."/>
            <person name="Singh S."/>
            <person name="Gebhart C."/>
            <person name="Kapur V."/>
        </authorList>
    </citation>
    <scope>NUCLEOTIDE SEQUENCE [LARGE SCALE GENOMIC DNA]</scope>
    <source>
        <strain evidence="4 5">PHE/MN1-00</strain>
    </source>
</reference>
<name>Q1MP43_LAWIP</name>
<feature type="transmembrane region" description="Helical" evidence="3">
    <location>
        <begin position="55"/>
        <end position="75"/>
    </location>
</feature>
<feature type="transmembrane region" description="Helical" evidence="3">
    <location>
        <begin position="87"/>
        <end position="105"/>
    </location>
</feature>
<evidence type="ECO:0000313" key="5">
    <source>
        <dbReference type="Proteomes" id="UP000002430"/>
    </source>
</evidence>
<gene>
    <name evidence="4" type="primary">bioY</name>
    <name evidence="4" type="ordered locus">LI1180</name>
</gene>
<accession>Q1MP43</accession>
<protein>
    <recommendedName>
        <fullName evidence="2">Biotin transporter</fullName>
    </recommendedName>
</protein>
<dbReference type="Gene3D" id="1.10.1760.20">
    <property type="match status" value="1"/>
</dbReference>
<keyword evidence="2" id="KW-0813">Transport</keyword>
<dbReference type="EMBL" id="AM180252">
    <property type="protein sequence ID" value="CAJ55234.1"/>
    <property type="molecule type" value="Genomic_DNA"/>
</dbReference>
<feature type="transmembrane region" description="Helical" evidence="3">
    <location>
        <begin position="148"/>
        <end position="171"/>
    </location>
</feature>
<keyword evidence="5" id="KW-1185">Reference proteome</keyword>
<dbReference type="InterPro" id="IPR003784">
    <property type="entry name" value="BioY"/>
</dbReference>
<keyword evidence="2" id="KW-1003">Cell membrane</keyword>
<evidence type="ECO:0000256" key="1">
    <source>
        <dbReference type="ARBA" id="ARBA00010692"/>
    </source>
</evidence>
<comment type="subcellular location">
    <subcellularLocation>
        <location evidence="2">Cell membrane</location>
        <topology evidence="2">Multi-pass membrane protein</topology>
    </subcellularLocation>
</comment>
<organism evidence="4 5">
    <name type="scientific">Lawsonia intracellularis (strain PHE/MN1-00)</name>
    <dbReference type="NCBI Taxonomy" id="363253"/>
    <lineage>
        <taxon>Bacteria</taxon>
        <taxon>Pseudomonadati</taxon>
        <taxon>Thermodesulfobacteriota</taxon>
        <taxon>Desulfovibrionia</taxon>
        <taxon>Desulfovibrionales</taxon>
        <taxon>Desulfovibrionaceae</taxon>
        <taxon>Lawsonia</taxon>
    </lineage>
</organism>
<keyword evidence="2 3" id="KW-0472">Membrane</keyword>
<keyword evidence="3" id="KW-0812">Transmembrane</keyword>
<dbReference type="PANTHER" id="PTHR34295">
    <property type="entry name" value="BIOTIN TRANSPORTER BIOY"/>
    <property type="match status" value="1"/>
</dbReference>
<dbReference type="Proteomes" id="UP000002430">
    <property type="component" value="Chromosome"/>
</dbReference>
<dbReference type="AlphaFoldDB" id="Q1MP43"/>
<feature type="transmembrane region" description="Helical" evidence="3">
    <location>
        <begin position="117"/>
        <end position="142"/>
    </location>
</feature>
<dbReference type="GO" id="GO:0005886">
    <property type="term" value="C:plasma membrane"/>
    <property type="evidence" value="ECO:0007669"/>
    <property type="project" value="UniProtKB-SubCell"/>
</dbReference>
<evidence type="ECO:0000313" key="4">
    <source>
        <dbReference type="EMBL" id="CAJ55234.1"/>
    </source>
</evidence>
<dbReference type="KEGG" id="lip:LI1180"/>
<dbReference type="HOGENOM" id="CLU_077931_1_1_7"/>
<dbReference type="RefSeq" id="WP_011527258.1">
    <property type="nucleotide sequence ID" value="NC_008011.1"/>
</dbReference>
<dbReference type="Pfam" id="PF02632">
    <property type="entry name" value="BioY"/>
    <property type="match status" value="1"/>
</dbReference>
<comment type="similarity">
    <text evidence="1 2">Belongs to the BioY family.</text>
</comment>
<dbReference type="PIRSF" id="PIRSF016661">
    <property type="entry name" value="BioY"/>
    <property type="match status" value="1"/>
</dbReference>
<keyword evidence="3" id="KW-1133">Transmembrane helix</keyword>
<evidence type="ECO:0000256" key="2">
    <source>
        <dbReference type="PIRNR" id="PIRNR016661"/>
    </source>
</evidence>
<dbReference type="eggNOG" id="COG1268">
    <property type="taxonomic scope" value="Bacteria"/>
</dbReference>
<sequence length="185" mass="19378">MSSTFTRINTIVWIAFFAALIAVSAFISFPLGPIPFTLQSLSISLTGLCIGGKRAALCVILYIFAGCIGLPVFAGGKAGPGVLLSPTGGYLIGFIGLAYLTGFGSGHNKNCPPKKAITILFMSLGLAVTYFCGATGLMWVLSFSPTKAILTGVLPFLPGDILKLVIAFAIWKYLLKKGLLPNDPA</sequence>
<dbReference type="GO" id="GO:0015225">
    <property type="term" value="F:biotin transmembrane transporter activity"/>
    <property type="evidence" value="ECO:0007669"/>
    <property type="project" value="UniProtKB-UniRule"/>
</dbReference>